<comment type="similarity">
    <text evidence="3">Belongs to the CENP-O/MCM21 family.</text>
</comment>
<dbReference type="PANTHER" id="PTHR14582">
    <property type="entry name" value="INNER KINETOCHORE SUBUNIT MAL2"/>
    <property type="match status" value="1"/>
</dbReference>
<keyword evidence="8" id="KW-1185">Reference proteome</keyword>
<dbReference type="GO" id="GO:0031511">
    <property type="term" value="C:Mis6-Sim4 complex"/>
    <property type="evidence" value="ECO:0007669"/>
    <property type="project" value="TreeGrafter"/>
</dbReference>
<dbReference type="InParanoid" id="A0A0C3D960"/>
<keyword evidence="5" id="KW-0539">Nucleus</keyword>
<dbReference type="EMBL" id="KN832870">
    <property type="protein sequence ID" value="KIN07874.1"/>
    <property type="molecule type" value="Genomic_DNA"/>
</dbReference>
<dbReference type="HOGENOM" id="CLU_042556_0_0_1"/>
<sequence>MESPSDLAPKDPVGALLDADISSLQAQISSLKSLRSIQASTILTSQTSQTILARLRASQRAPLPSTPLDASPFLQTASKHLTQSKENLYRICASITTFRLQDPDPNAVDGGRVLGIRFDVSSAGRFARPYYVMLNKPFADKELLRVHRHTVPPCIPLAALAARYLPVTKCDSGDHGKDKVTQDLGRFVRALRRQIVGYQNRTSVIKSLRREFKLDEGRQSGKKGKEREKVIVDISAADAEAKQVRIEWVDGRVGRCVVGDTGNVEKCVVIGEQGRDWEVERRIIGVEKGEPSMSGIGERLKEGIY</sequence>
<evidence type="ECO:0000313" key="8">
    <source>
        <dbReference type="Proteomes" id="UP000054321"/>
    </source>
</evidence>
<comment type="subcellular location">
    <subcellularLocation>
        <location evidence="2">Chromosome</location>
        <location evidence="2">Centromere</location>
    </subcellularLocation>
    <subcellularLocation>
        <location evidence="1">Nucleus</location>
    </subcellularLocation>
</comment>
<evidence type="ECO:0008006" key="9">
    <source>
        <dbReference type="Google" id="ProtNLM"/>
    </source>
</evidence>
<evidence type="ECO:0000256" key="5">
    <source>
        <dbReference type="ARBA" id="ARBA00023242"/>
    </source>
</evidence>
<protein>
    <recommendedName>
        <fullName evidence="9">Cenp-O kinetochore centromere component</fullName>
    </recommendedName>
</protein>
<gene>
    <name evidence="7" type="ORF">OIDMADRAFT_151759</name>
</gene>
<accession>A0A0C3D960</accession>
<evidence type="ECO:0000313" key="7">
    <source>
        <dbReference type="EMBL" id="KIN07874.1"/>
    </source>
</evidence>
<dbReference type="OrthoDB" id="10050372at2759"/>
<proteinExistence type="inferred from homology"/>
<dbReference type="PANTHER" id="PTHR14582:SF1">
    <property type="entry name" value="CENTROMERE PROTEIN O"/>
    <property type="match status" value="1"/>
</dbReference>
<name>A0A0C3D960_OIDMZ</name>
<evidence type="ECO:0000256" key="3">
    <source>
        <dbReference type="ARBA" id="ARBA00007321"/>
    </source>
</evidence>
<evidence type="ECO:0000256" key="6">
    <source>
        <dbReference type="ARBA" id="ARBA00023328"/>
    </source>
</evidence>
<dbReference type="GO" id="GO:0005634">
    <property type="term" value="C:nucleus"/>
    <property type="evidence" value="ECO:0007669"/>
    <property type="project" value="UniProtKB-SubCell"/>
</dbReference>
<evidence type="ECO:0000256" key="1">
    <source>
        <dbReference type="ARBA" id="ARBA00004123"/>
    </source>
</evidence>
<evidence type="ECO:0000256" key="4">
    <source>
        <dbReference type="ARBA" id="ARBA00022454"/>
    </source>
</evidence>
<evidence type="ECO:0000256" key="2">
    <source>
        <dbReference type="ARBA" id="ARBA00004584"/>
    </source>
</evidence>
<dbReference type="Pfam" id="PF09496">
    <property type="entry name" value="CENP-O"/>
    <property type="match status" value="1"/>
</dbReference>
<keyword evidence="6" id="KW-0137">Centromere</keyword>
<dbReference type="Proteomes" id="UP000054321">
    <property type="component" value="Unassembled WGS sequence"/>
</dbReference>
<dbReference type="AlphaFoldDB" id="A0A0C3D960"/>
<dbReference type="InterPro" id="IPR018464">
    <property type="entry name" value="CENP-O"/>
</dbReference>
<reference evidence="7 8" key="1">
    <citation type="submission" date="2014-04" db="EMBL/GenBank/DDBJ databases">
        <authorList>
            <consortium name="DOE Joint Genome Institute"/>
            <person name="Kuo A."/>
            <person name="Martino E."/>
            <person name="Perotto S."/>
            <person name="Kohler A."/>
            <person name="Nagy L.G."/>
            <person name="Floudas D."/>
            <person name="Copeland A."/>
            <person name="Barry K.W."/>
            <person name="Cichocki N."/>
            <person name="Veneault-Fourrey C."/>
            <person name="LaButti K."/>
            <person name="Lindquist E.A."/>
            <person name="Lipzen A."/>
            <person name="Lundell T."/>
            <person name="Morin E."/>
            <person name="Murat C."/>
            <person name="Sun H."/>
            <person name="Tunlid A."/>
            <person name="Henrissat B."/>
            <person name="Grigoriev I.V."/>
            <person name="Hibbett D.S."/>
            <person name="Martin F."/>
            <person name="Nordberg H.P."/>
            <person name="Cantor M.N."/>
            <person name="Hua S.X."/>
        </authorList>
    </citation>
    <scope>NUCLEOTIDE SEQUENCE [LARGE SCALE GENOMIC DNA]</scope>
    <source>
        <strain evidence="7 8">Zn</strain>
    </source>
</reference>
<reference evidence="8" key="2">
    <citation type="submission" date="2015-01" db="EMBL/GenBank/DDBJ databases">
        <title>Evolutionary Origins and Diversification of the Mycorrhizal Mutualists.</title>
        <authorList>
            <consortium name="DOE Joint Genome Institute"/>
            <consortium name="Mycorrhizal Genomics Consortium"/>
            <person name="Kohler A."/>
            <person name="Kuo A."/>
            <person name="Nagy L.G."/>
            <person name="Floudas D."/>
            <person name="Copeland A."/>
            <person name="Barry K.W."/>
            <person name="Cichocki N."/>
            <person name="Veneault-Fourrey C."/>
            <person name="LaButti K."/>
            <person name="Lindquist E.A."/>
            <person name="Lipzen A."/>
            <person name="Lundell T."/>
            <person name="Morin E."/>
            <person name="Murat C."/>
            <person name="Riley R."/>
            <person name="Ohm R."/>
            <person name="Sun H."/>
            <person name="Tunlid A."/>
            <person name="Henrissat B."/>
            <person name="Grigoriev I.V."/>
            <person name="Hibbett D.S."/>
            <person name="Martin F."/>
        </authorList>
    </citation>
    <scope>NUCLEOTIDE SEQUENCE [LARGE SCALE GENOMIC DNA]</scope>
    <source>
        <strain evidence="8">Zn</strain>
    </source>
</reference>
<dbReference type="STRING" id="913774.A0A0C3D960"/>
<keyword evidence="4" id="KW-0158">Chromosome</keyword>
<organism evidence="7 8">
    <name type="scientific">Oidiodendron maius (strain Zn)</name>
    <dbReference type="NCBI Taxonomy" id="913774"/>
    <lineage>
        <taxon>Eukaryota</taxon>
        <taxon>Fungi</taxon>
        <taxon>Dikarya</taxon>
        <taxon>Ascomycota</taxon>
        <taxon>Pezizomycotina</taxon>
        <taxon>Leotiomycetes</taxon>
        <taxon>Leotiomycetes incertae sedis</taxon>
        <taxon>Myxotrichaceae</taxon>
        <taxon>Oidiodendron</taxon>
    </lineage>
</organism>